<dbReference type="AlphaFoldDB" id="A0A1S0U3H7"/>
<accession>A0A1S0U3H7</accession>
<dbReference type="GeneID" id="9942083"/>
<dbReference type="InParanoid" id="A0A1S0U3H7"/>
<organism evidence="1">
    <name type="scientific">Loa loa</name>
    <name type="common">Eye worm</name>
    <name type="synonym">Filaria loa</name>
    <dbReference type="NCBI Taxonomy" id="7209"/>
    <lineage>
        <taxon>Eukaryota</taxon>
        <taxon>Metazoa</taxon>
        <taxon>Ecdysozoa</taxon>
        <taxon>Nematoda</taxon>
        <taxon>Chromadorea</taxon>
        <taxon>Rhabditida</taxon>
        <taxon>Spirurina</taxon>
        <taxon>Spiruromorpha</taxon>
        <taxon>Filarioidea</taxon>
        <taxon>Onchocercidae</taxon>
        <taxon>Loa</taxon>
    </lineage>
</organism>
<protein>
    <submittedName>
        <fullName evidence="1">Uncharacterized protein</fullName>
    </submittedName>
</protein>
<reference evidence="1" key="1">
    <citation type="submission" date="2012-04" db="EMBL/GenBank/DDBJ databases">
        <title>The Genome Sequence of Loa loa.</title>
        <authorList>
            <consortium name="The Broad Institute Genome Sequencing Platform"/>
            <consortium name="Broad Institute Genome Sequencing Center for Infectious Disease"/>
            <person name="Nutman T.B."/>
            <person name="Fink D.L."/>
            <person name="Russ C."/>
            <person name="Young S."/>
            <person name="Zeng Q."/>
            <person name="Gargeya S."/>
            <person name="Alvarado L."/>
            <person name="Berlin A."/>
            <person name="Chapman S.B."/>
            <person name="Chen Z."/>
            <person name="Freedman E."/>
            <person name="Gellesch M."/>
            <person name="Goldberg J."/>
            <person name="Griggs A."/>
            <person name="Gujja S."/>
            <person name="Heilman E.R."/>
            <person name="Heiman D."/>
            <person name="Howarth C."/>
            <person name="Mehta T."/>
            <person name="Neiman D."/>
            <person name="Pearson M."/>
            <person name="Roberts A."/>
            <person name="Saif S."/>
            <person name="Shea T."/>
            <person name="Shenoy N."/>
            <person name="Sisk P."/>
            <person name="Stolte C."/>
            <person name="Sykes S."/>
            <person name="White J."/>
            <person name="Yandava C."/>
            <person name="Haas B."/>
            <person name="Henn M.R."/>
            <person name="Nusbaum C."/>
            <person name="Birren B."/>
        </authorList>
    </citation>
    <scope>NUCLEOTIDE SEQUENCE [LARGE SCALE GENOMIC DNA]</scope>
</reference>
<dbReference type="KEGG" id="loa:LOAG_04681"/>
<evidence type="ECO:0000313" key="1">
    <source>
        <dbReference type="EMBL" id="EFO23805.1"/>
    </source>
</evidence>
<dbReference type="EMBL" id="JH712281">
    <property type="protein sequence ID" value="EFO23805.1"/>
    <property type="molecule type" value="Genomic_DNA"/>
</dbReference>
<dbReference type="RefSeq" id="XP_003140266.1">
    <property type="nucleotide sequence ID" value="XM_003140218.1"/>
</dbReference>
<dbReference type="CTD" id="9942083"/>
<gene>
    <name evidence="1" type="ORF">LOAG_04681</name>
</gene>
<sequence>MIDSRYQFFSCYNDDDDTMLFTQLLGAVSSGRSSGRGHGVQIFKSSISDEKLSGSEIIDPNNNTNHFSCPSTFPELEETLFVNDNFYHNYWPFNFRHAK</sequence>
<proteinExistence type="predicted"/>
<name>A0A1S0U3H7_LOALO</name>